<gene>
    <name evidence="15" type="primary">Eogt-001</name>
</gene>
<comment type="similarity">
    <text evidence="1">Belongs to the glycosyltransferase 61 family.</text>
</comment>
<evidence type="ECO:0000256" key="2">
    <source>
        <dbReference type="ARBA" id="ARBA00011970"/>
    </source>
</evidence>
<comment type="catalytic activity">
    <reaction evidence="11">
        <text>L-seryl-[protein] + UDP-N-acetyl-alpha-D-glucosamine = 3-O-(N-acetyl-beta-D-glucosaminyl)-L-seryl-[protein] + UDP + H(+)</text>
        <dbReference type="Rhea" id="RHEA:48904"/>
        <dbReference type="Rhea" id="RHEA-COMP:9863"/>
        <dbReference type="Rhea" id="RHEA-COMP:12251"/>
        <dbReference type="ChEBI" id="CHEBI:15378"/>
        <dbReference type="ChEBI" id="CHEBI:29999"/>
        <dbReference type="ChEBI" id="CHEBI:57705"/>
        <dbReference type="ChEBI" id="CHEBI:58223"/>
        <dbReference type="ChEBI" id="CHEBI:90838"/>
        <dbReference type="EC" id="2.4.1.255"/>
    </reaction>
</comment>
<dbReference type="GO" id="GO:0097363">
    <property type="term" value="F:protein O-acetylglucosaminyltransferase activity"/>
    <property type="evidence" value="ECO:0007669"/>
    <property type="project" value="UniProtKB-EC"/>
</dbReference>
<reference evidence="15" key="1">
    <citation type="submission" date="2020-04" db="EMBL/GenBank/DDBJ databases">
        <authorList>
            <person name="Neveu A P."/>
        </authorList>
    </citation>
    <scope>NUCLEOTIDE SEQUENCE</scope>
    <source>
        <tissue evidence="15">Whole embryo</tissue>
    </source>
</reference>
<dbReference type="PANTHER" id="PTHR20961">
    <property type="entry name" value="GLYCOSYLTRANSFERASE"/>
    <property type="match status" value="1"/>
</dbReference>
<organism evidence="15">
    <name type="scientific">Phallusia mammillata</name>
    <dbReference type="NCBI Taxonomy" id="59560"/>
    <lineage>
        <taxon>Eukaryota</taxon>
        <taxon>Metazoa</taxon>
        <taxon>Chordata</taxon>
        <taxon>Tunicata</taxon>
        <taxon>Ascidiacea</taxon>
        <taxon>Phlebobranchia</taxon>
        <taxon>Ascidiidae</taxon>
        <taxon>Phallusia</taxon>
    </lineage>
</organism>
<protein>
    <recommendedName>
        <fullName evidence="9">EGF domain-specific O-linked N-acetylglucosamine transferase</fullName>
        <ecNumber evidence="2">2.4.1.255</ecNumber>
    </recommendedName>
    <alternativeName>
        <fullName evidence="10">Extracellular O-linked N-acetylglucosamine transferase</fullName>
    </alternativeName>
</protein>
<evidence type="ECO:0000256" key="11">
    <source>
        <dbReference type="ARBA" id="ARBA00048317"/>
    </source>
</evidence>
<comment type="catalytic activity">
    <reaction evidence="12">
        <text>L-threonyl-[protein] + UDP-N-acetyl-alpha-D-glucosamine = 3-O-(N-acetyl-beta-D-glucosaminyl)-L-threonyl-[protein] + UDP + H(+)</text>
        <dbReference type="Rhea" id="RHEA:48908"/>
        <dbReference type="Rhea" id="RHEA-COMP:11060"/>
        <dbReference type="Rhea" id="RHEA-COMP:12252"/>
        <dbReference type="ChEBI" id="CHEBI:15378"/>
        <dbReference type="ChEBI" id="CHEBI:30013"/>
        <dbReference type="ChEBI" id="CHEBI:57705"/>
        <dbReference type="ChEBI" id="CHEBI:58223"/>
        <dbReference type="ChEBI" id="CHEBI:90840"/>
        <dbReference type="EC" id="2.4.1.255"/>
    </reaction>
</comment>
<dbReference type="Pfam" id="PF04577">
    <property type="entry name" value="Glyco_transf_61"/>
    <property type="match status" value="1"/>
</dbReference>
<evidence type="ECO:0000256" key="7">
    <source>
        <dbReference type="ARBA" id="ARBA00023180"/>
    </source>
</evidence>
<evidence type="ECO:0000256" key="10">
    <source>
        <dbReference type="ARBA" id="ARBA00042574"/>
    </source>
</evidence>
<dbReference type="GO" id="GO:0005788">
    <property type="term" value="C:endoplasmic reticulum lumen"/>
    <property type="evidence" value="ECO:0007669"/>
    <property type="project" value="TreeGrafter"/>
</dbReference>
<evidence type="ECO:0000256" key="4">
    <source>
        <dbReference type="ARBA" id="ARBA00022679"/>
    </source>
</evidence>
<feature type="signal peptide" evidence="13">
    <location>
        <begin position="1"/>
        <end position="19"/>
    </location>
</feature>
<proteinExistence type="evidence at transcript level"/>
<dbReference type="EC" id="2.4.1.255" evidence="2"/>
<dbReference type="EMBL" id="LR784881">
    <property type="protein sequence ID" value="CAB3242749.1"/>
    <property type="molecule type" value="mRNA"/>
</dbReference>
<evidence type="ECO:0000256" key="12">
    <source>
        <dbReference type="ARBA" id="ARBA00049432"/>
    </source>
</evidence>
<evidence type="ECO:0000259" key="14">
    <source>
        <dbReference type="Pfam" id="PF04577"/>
    </source>
</evidence>
<evidence type="ECO:0000256" key="3">
    <source>
        <dbReference type="ARBA" id="ARBA00022676"/>
    </source>
</evidence>
<evidence type="ECO:0000256" key="1">
    <source>
        <dbReference type="ARBA" id="ARBA00005449"/>
    </source>
</evidence>
<dbReference type="InterPro" id="IPR007657">
    <property type="entry name" value="Glycosyltransferase_61"/>
</dbReference>
<keyword evidence="4 15" id="KW-0808">Transferase</keyword>
<comment type="function">
    <text evidence="8">Catalyzes the transfer of a single N-acetylglucosamine from UDP-GlcNAc to a serine or threonine residue in extracellular proteins resulting in their modification with a beta-linked N-acetylglucosamine (O-GlcNAc). Specifically glycosylates the Thr residue located between the fifth and sixth conserved cysteines of folded EGF-like domains.</text>
</comment>
<keyword evidence="7" id="KW-0325">Glycoprotein</keyword>
<dbReference type="PANTHER" id="PTHR20961:SF148">
    <property type="entry name" value="EGF DOMAIN-SPECIFIC O-LINKED N-ACETYLGLUCOSAMINE TRANSFERASE"/>
    <property type="match status" value="1"/>
</dbReference>
<feature type="domain" description="Glycosyltransferase 61 catalytic" evidence="14">
    <location>
        <begin position="347"/>
        <end position="437"/>
    </location>
</feature>
<evidence type="ECO:0000256" key="6">
    <source>
        <dbReference type="ARBA" id="ARBA00022824"/>
    </source>
</evidence>
<name>A0A6F9DCS2_9ASCI</name>
<accession>A0A6F9DCS2</accession>
<evidence type="ECO:0000256" key="9">
    <source>
        <dbReference type="ARBA" id="ARBA00040944"/>
    </source>
</evidence>
<keyword evidence="6" id="KW-0256">Endoplasmic reticulum</keyword>
<sequence length="525" mass="61699">MTWYYVTLLVLLRMEVVFGFDWSSLKLVRSHVPFVFSHQFNLKQECENDPECPYKEFLKDQNSCWGYEDDCDVTNRFMNVTMDCSDDTSKERYFRQADFGFLRERLEEMKSREFCKPGLDQSAFLRCTKDSSMCEARNLFVDLRKMRERIHDRRKVALESGEIGGACSLDAASLAANTRIKRDLSTWGEQVGPYTQLEFDPFDDTNTHCDVTFTRPVVFVQLDFGGNMYHHFCNFFNLYLTQLANSSWFGTDVQIIRWDASPRYGDLFPSSWKVFTNSDHKSLADFTGKRLCIADATFAFLPRMMLGLFYSTPVEADCRGTGLFKAFSEHFLHRMGIIDQHDRPTSPPVTSSSRDKIRVTFIDRGSAENYKVYRRVLNQEELLAAIRGIPDLDVQIVEFNHRKMSFEDQLKVTRRTDIFIGMHGAGLTHFLFLPDWAVAFELYNCDDIRCYRDLPRLRGIRYLTWNDVTKLQAHNQNEHENYGKHSKFWNYTFDVDEFVRLVTKARQWVLEHPRFAHLRNNRNEL</sequence>
<dbReference type="AlphaFoldDB" id="A0A6F9DCS2"/>
<keyword evidence="5 13" id="KW-0732">Signal</keyword>
<dbReference type="InterPro" id="IPR049625">
    <property type="entry name" value="Glyco_transf_61_cat"/>
</dbReference>
<feature type="chain" id="PRO_5026323543" description="EGF domain-specific O-linked N-acetylglucosamine transferase" evidence="13">
    <location>
        <begin position="20"/>
        <end position="525"/>
    </location>
</feature>
<evidence type="ECO:0000256" key="5">
    <source>
        <dbReference type="ARBA" id="ARBA00022729"/>
    </source>
</evidence>
<keyword evidence="3" id="KW-0328">Glycosyltransferase</keyword>
<evidence type="ECO:0000256" key="8">
    <source>
        <dbReference type="ARBA" id="ARBA00037761"/>
    </source>
</evidence>
<evidence type="ECO:0000313" key="15">
    <source>
        <dbReference type="EMBL" id="CAB3242749.1"/>
    </source>
</evidence>
<evidence type="ECO:0000256" key="13">
    <source>
        <dbReference type="SAM" id="SignalP"/>
    </source>
</evidence>